<proteinExistence type="predicted"/>
<reference evidence="3 4" key="1">
    <citation type="submission" date="2020-04" db="EMBL/GenBank/DDBJ databases">
        <authorList>
            <person name="Hitch T.C.A."/>
            <person name="Wylensek D."/>
            <person name="Clavel T."/>
        </authorList>
    </citation>
    <scope>NUCLEOTIDE SEQUENCE [LARGE SCALE GENOMIC DNA]</scope>
    <source>
        <strain evidence="3 4">Oil-RF-744-FAT-WT-6-1</strain>
    </source>
</reference>
<accession>A0A848BXC2</accession>
<evidence type="ECO:0000313" key="3">
    <source>
        <dbReference type="EMBL" id="NME29448.1"/>
    </source>
</evidence>
<dbReference type="PROSITE" id="PS01047">
    <property type="entry name" value="HMA_1"/>
    <property type="match status" value="1"/>
</dbReference>
<dbReference type="Proteomes" id="UP000591071">
    <property type="component" value="Unassembled WGS sequence"/>
</dbReference>
<keyword evidence="1" id="KW-0479">Metal-binding</keyword>
<sequence>MGFFSNLFGSSQEGKEKYIYISGMMCDHCAAHVKEALEAVPGVVKAKVSLMDKRATVHVTDEADEKAIFKAVVNAGYSVDKITDTKE</sequence>
<dbReference type="CDD" id="cd00371">
    <property type="entry name" value="HMA"/>
    <property type="match status" value="1"/>
</dbReference>
<dbReference type="AlphaFoldDB" id="A0A848BXC2"/>
<comment type="caution">
    <text evidence="3">The sequence shown here is derived from an EMBL/GenBank/DDBJ whole genome shotgun (WGS) entry which is preliminary data.</text>
</comment>
<dbReference type="SUPFAM" id="SSF55008">
    <property type="entry name" value="HMA, heavy metal-associated domain"/>
    <property type="match status" value="1"/>
</dbReference>
<dbReference type="PROSITE" id="PS50846">
    <property type="entry name" value="HMA_2"/>
    <property type="match status" value="1"/>
</dbReference>
<dbReference type="EMBL" id="JABAFG010000036">
    <property type="protein sequence ID" value="NME29448.1"/>
    <property type="molecule type" value="Genomic_DNA"/>
</dbReference>
<organism evidence="3 4">
    <name type="scientific">Megasphaera hexanoica</name>
    <dbReference type="NCBI Taxonomy" id="1675036"/>
    <lineage>
        <taxon>Bacteria</taxon>
        <taxon>Bacillati</taxon>
        <taxon>Bacillota</taxon>
        <taxon>Negativicutes</taxon>
        <taxon>Veillonellales</taxon>
        <taxon>Veillonellaceae</taxon>
        <taxon>Megasphaera</taxon>
    </lineage>
</organism>
<dbReference type="InterPro" id="IPR017969">
    <property type="entry name" value="Heavy-metal-associated_CS"/>
</dbReference>
<dbReference type="RefSeq" id="WP_170088124.1">
    <property type="nucleotide sequence ID" value="NZ_JABAFG010000036.1"/>
</dbReference>
<dbReference type="InterPro" id="IPR006121">
    <property type="entry name" value="HMA_dom"/>
</dbReference>
<evidence type="ECO:0000256" key="1">
    <source>
        <dbReference type="ARBA" id="ARBA00022723"/>
    </source>
</evidence>
<evidence type="ECO:0000313" key="4">
    <source>
        <dbReference type="Proteomes" id="UP000591071"/>
    </source>
</evidence>
<feature type="domain" description="HMA" evidence="2">
    <location>
        <begin position="15"/>
        <end position="80"/>
    </location>
</feature>
<evidence type="ECO:0000259" key="2">
    <source>
        <dbReference type="PROSITE" id="PS50846"/>
    </source>
</evidence>
<dbReference type="InterPro" id="IPR036163">
    <property type="entry name" value="HMA_dom_sf"/>
</dbReference>
<dbReference type="Pfam" id="PF00403">
    <property type="entry name" value="HMA"/>
    <property type="match status" value="1"/>
</dbReference>
<protein>
    <submittedName>
        <fullName evidence="3">Copper chaperone</fullName>
    </submittedName>
</protein>
<dbReference type="Gene3D" id="3.30.70.100">
    <property type="match status" value="1"/>
</dbReference>
<name>A0A848BXC2_9FIRM</name>
<gene>
    <name evidence="3" type="ORF">HF872_12640</name>
</gene>
<dbReference type="GO" id="GO:0046872">
    <property type="term" value="F:metal ion binding"/>
    <property type="evidence" value="ECO:0007669"/>
    <property type="project" value="UniProtKB-KW"/>
</dbReference>